<feature type="region of interest" description="Disordered" evidence="1">
    <location>
        <begin position="1"/>
        <end position="33"/>
    </location>
</feature>
<feature type="region of interest" description="Disordered" evidence="1">
    <location>
        <begin position="233"/>
        <end position="263"/>
    </location>
</feature>
<accession>A0A8S9PC78</accession>
<organism evidence="2 3">
    <name type="scientific">Brassica cretica</name>
    <name type="common">Mustard</name>
    <dbReference type="NCBI Taxonomy" id="69181"/>
    <lineage>
        <taxon>Eukaryota</taxon>
        <taxon>Viridiplantae</taxon>
        <taxon>Streptophyta</taxon>
        <taxon>Embryophyta</taxon>
        <taxon>Tracheophyta</taxon>
        <taxon>Spermatophyta</taxon>
        <taxon>Magnoliopsida</taxon>
        <taxon>eudicotyledons</taxon>
        <taxon>Gunneridae</taxon>
        <taxon>Pentapetalae</taxon>
        <taxon>rosids</taxon>
        <taxon>malvids</taxon>
        <taxon>Brassicales</taxon>
        <taxon>Brassicaceae</taxon>
        <taxon>Brassiceae</taxon>
        <taxon>Brassica</taxon>
    </lineage>
</organism>
<proteinExistence type="predicted"/>
<comment type="caution">
    <text evidence="2">The sequence shown here is derived from an EMBL/GenBank/DDBJ whole genome shotgun (WGS) entry which is preliminary data.</text>
</comment>
<feature type="compositionally biased region" description="Basic residues" evidence="1">
    <location>
        <begin position="1"/>
        <end position="10"/>
    </location>
</feature>
<evidence type="ECO:0000256" key="1">
    <source>
        <dbReference type="SAM" id="MobiDB-lite"/>
    </source>
</evidence>
<dbReference type="Proteomes" id="UP000712600">
    <property type="component" value="Unassembled WGS sequence"/>
</dbReference>
<name>A0A8S9PC78_BRACR</name>
<dbReference type="EMBL" id="QGKX02001521">
    <property type="protein sequence ID" value="KAF3511771.1"/>
    <property type="molecule type" value="Genomic_DNA"/>
</dbReference>
<sequence>MSHILHRSRRRYDEASTSIQHRDPWPRDDKTPIDTFEEYADPKKGVNSKECINRVLKDEWDDYDSLFYNAWLGVSIDPTRFIDPYILRKLRIETDIRISIPELCRIYGFDEAASASKIPPFLGLNGFWEIIGTGAWDSNSATQTDIRHPTLWSIGFFRFMPDPQLLHDLPAIPRRPPGVRQARATQGPPESPLPDFPIIPDIPMRDQGDFQRVVVDALRAIWARVSCTSRRTIRAHSLAAAEPSRQRRDPSSGSDDESSEATD</sequence>
<feature type="compositionally biased region" description="Acidic residues" evidence="1">
    <location>
        <begin position="254"/>
        <end position="263"/>
    </location>
</feature>
<evidence type="ECO:0000313" key="3">
    <source>
        <dbReference type="Proteomes" id="UP000712600"/>
    </source>
</evidence>
<evidence type="ECO:0000313" key="2">
    <source>
        <dbReference type="EMBL" id="KAF3511771.1"/>
    </source>
</evidence>
<dbReference type="AlphaFoldDB" id="A0A8S9PC78"/>
<gene>
    <name evidence="2" type="ORF">F2Q69_00007903</name>
</gene>
<feature type="region of interest" description="Disordered" evidence="1">
    <location>
        <begin position="173"/>
        <end position="194"/>
    </location>
</feature>
<feature type="compositionally biased region" description="Basic and acidic residues" evidence="1">
    <location>
        <begin position="20"/>
        <end position="32"/>
    </location>
</feature>
<protein>
    <submittedName>
        <fullName evidence="2">Uncharacterized protein</fullName>
    </submittedName>
</protein>
<reference evidence="2" key="1">
    <citation type="submission" date="2019-12" db="EMBL/GenBank/DDBJ databases">
        <title>Genome sequencing and annotation of Brassica cretica.</title>
        <authorList>
            <person name="Studholme D.J."/>
            <person name="Sarris P."/>
        </authorList>
    </citation>
    <scope>NUCLEOTIDE SEQUENCE</scope>
    <source>
        <strain evidence="2">PFS-109/04</strain>
        <tissue evidence="2">Leaf</tissue>
    </source>
</reference>